<gene>
    <name evidence="1" type="ORF">DQQ01_02945</name>
</gene>
<name>A0A2Z4U8F4_9FIRM</name>
<dbReference type="Pfam" id="PF12669">
    <property type="entry name" value="FeoB_associated"/>
    <property type="match status" value="1"/>
</dbReference>
<dbReference type="EMBL" id="CP030280">
    <property type="protein sequence ID" value="AWY97283.1"/>
    <property type="molecule type" value="Genomic_DNA"/>
</dbReference>
<organism evidence="1 2">
    <name type="scientific">Blautia argi</name>
    <dbReference type="NCBI Taxonomy" id="1912897"/>
    <lineage>
        <taxon>Bacteria</taxon>
        <taxon>Bacillati</taxon>
        <taxon>Bacillota</taxon>
        <taxon>Clostridia</taxon>
        <taxon>Lachnospirales</taxon>
        <taxon>Lachnospiraceae</taxon>
        <taxon>Blautia</taxon>
    </lineage>
</organism>
<reference evidence="2" key="1">
    <citation type="submission" date="2018-06" db="EMBL/GenBank/DDBJ databases">
        <title>Description of Blautia argi sp. nov., a new anaerobic isolated from dog feces.</title>
        <authorList>
            <person name="Chang Y.-H."/>
            <person name="Paek J."/>
            <person name="Shin Y."/>
        </authorList>
    </citation>
    <scope>NUCLEOTIDE SEQUENCE [LARGE SCALE GENOMIC DNA]</scope>
    <source>
        <strain evidence="2">KCTC 15426</strain>
    </source>
</reference>
<dbReference type="KEGG" id="blau:DQQ01_02945"/>
<proteinExistence type="predicted"/>
<accession>A0A2Z4U8F4</accession>
<dbReference type="Proteomes" id="UP000250003">
    <property type="component" value="Chromosome"/>
</dbReference>
<sequence>MAATIVIVILLAAYSFWVVRKKIKDIKNGKFCGGNCEGCQGFCGKKGGEKL</sequence>
<evidence type="ECO:0000313" key="1">
    <source>
        <dbReference type="EMBL" id="AWY97283.1"/>
    </source>
</evidence>
<protein>
    <submittedName>
        <fullName evidence="1">FeoB-associated Cys-rich membrane protein</fullName>
    </submittedName>
</protein>
<keyword evidence="2" id="KW-1185">Reference proteome</keyword>
<evidence type="ECO:0000313" key="2">
    <source>
        <dbReference type="Proteomes" id="UP000250003"/>
    </source>
</evidence>
<dbReference type="AlphaFoldDB" id="A0A2Z4U8F4"/>
<dbReference type="RefSeq" id="WP_111918279.1">
    <property type="nucleotide sequence ID" value="NZ_CAUWHR010000019.1"/>
</dbReference>